<name>A0A2S6IFH8_9ACTN</name>
<comment type="caution">
    <text evidence="4">The sequence shown here is derived from an EMBL/GenBank/DDBJ whole genome shotgun (WGS) entry which is preliminary data.</text>
</comment>
<dbReference type="OrthoDB" id="9814308at2"/>
<dbReference type="CDD" id="cd02883">
    <property type="entry name" value="NUDIX_Hydrolase"/>
    <property type="match status" value="1"/>
</dbReference>
<dbReference type="SUPFAM" id="SSF55811">
    <property type="entry name" value="Nudix"/>
    <property type="match status" value="1"/>
</dbReference>
<keyword evidence="2" id="KW-0378">Hydrolase</keyword>
<gene>
    <name evidence="4" type="ORF">CLV92_112133</name>
</gene>
<accession>A0A2S6IFH8</accession>
<evidence type="ECO:0000313" key="4">
    <source>
        <dbReference type="EMBL" id="PPK92953.1"/>
    </source>
</evidence>
<dbReference type="PROSITE" id="PS51462">
    <property type="entry name" value="NUDIX"/>
    <property type="match status" value="1"/>
</dbReference>
<evidence type="ECO:0000259" key="3">
    <source>
        <dbReference type="PROSITE" id="PS51462"/>
    </source>
</evidence>
<dbReference type="Pfam" id="PF00293">
    <property type="entry name" value="NUDIX"/>
    <property type="match status" value="1"/>
</dbReference>
<dbReference type="AlphaFoldDB" id="A0A2S6IFH8"/>
<dbReference type="InterPro" id="IPR000086">
    <property type="entry name" value="NUDIX_hydrolase_dom"/>
</dbReference>
<proteinExistence type="inferred from homology"/>
<dbReference type="RefSeq" id="WP_104434350.1">
    <property type="nucleotide sequence ID" value="NZ_PTJD01000012.1"/>
</dbReference>
<evidence type="ECO:0000256" key="2">
    <source>
        <dbReference type="ARBA" id="ARBA00022801"/>
    </source>
</evidence>
<dbReference type="PANTHER" id="PTHR43736">
    <property type="entry name" value="ADP-RIBOSE PYROPHOSPHATASE"/>
    <property type="match status" value="1"/>
</dbReference>
<protein>
    <submittedName>
        <fullName evidence="4">ADP-ribose pyrophosphatase YjhB (NUDIX family)</fullName>
    </submittedName>
</protein>
<dbReference type="GO" id="GO:0016787">
    <property type="term" value="F:hydrolase activity"/>
    <property type="evidence" value="ECO:0007669"/>
    <property type="project" value="UniProtKB-KW"/>
</dbReference>
<organism evidence="4 5">
    <name type="scientific">Kineococcus xinjiangensis</name>
    <dbReference type="NCBI Taxonomy" id="512762"/>
    <lineage>
        <taxon>Bacteria</taxon>
        <taxon>Bacillati</taxon>
        <taxon>Actinomycetota</taxon>
        <taxon>Actinomycetes</taxon>
        <taxon>Kineosporiales</taxon>
        <taxon>Kineosporiaceae</taxon>
        <taxon>Kineococcus</taxon>
    </lineage>
</organism>
<evidence type="ECO:0000256" key="1">
    <source>
        <dbReference type="ARBA" id="ARBA00005582"/>
    </source>
</evidence>
<reference evidence="4 5" key="1">
    <citation type="submission" date="2018-02" db="EMBL/GenBank/DDBJ databases">
        <title>Genomic Encyclopedia of Archaeal and Bacterial Type Strains, Phase II (KMG-II): from individual species to whole genera.</title>
        <authorList>
            <person name="Goeker M."/>
        </authorList>
    </citation>
    <scope>NUCLEOTIDE SEQUENCE [LARGE SCALE GENOMIC DNA]</scope>
    <source>
        <strain evidence="4 5">DSM 22857</strain>
    </source>
</reference>
<comment type="similarity">
    <text evidence="1">Belongs to the Nudix hydrolase family.</text>
</comment>
<dbReference type="InterPro" id="IPR020084">
    <property type="entry name" value="NUDIX_hydrolase_CS"/>
</dbReference>
<dbReference type="PANTHER" id="PTHR43736:SF1">
    <property type="entry name" value="DIHYDRONEOPTERIN TRIPHOSPHATE DIPHOSPHATASE"/>
    <property type="match status" value="1"/>
</dbReference>
<dbReference type="InterPro" id="IPR015797">
    <property type="entry name" value="NUDIX_hydrolase-like_dom_sf"/>
</dbReference>
<feature type="domain" description="Nudix hydrolase" evidence="3">
    <location>
        <begin position="6"/>
        <end position="136"/>
    </location>
</feature>
<dbReference type="PROSITE" id="PS00893">
    <property type="entry name" value="NUDIX_BOX"/>
    <property type="match status" value="1"/>
</dbReference>
<dbReference type="Gene3D" id="3.90.79.10">
    <property type="entry name" value="Nucleoside Triphosphate Pyrophosphohydrolase"/>
    <property type="match status" value="1"/>
</dbReference>
<evidence type="ECO:0000313" key="5">
    <source>
        <dbReference type="Proteomes" id="UP000239485"/>
    </source>
</evidence>
<dbReference type="EMBL" id="PTJD01000012">
    <property type="protein sequence ID" value="PPK92953.1"/>
    <property type="molecule type" value="Genomic_DNA"/>
</dbReference>
<keyword evidence="5" id="KW-1185">Reference proteome</keyword>
<sequence length="157" mass="17530">MTGEDGLHSVSVAAAIVDDQGRVLVIQRADNGRWEPPGGALMLNERIEEGLRREVCEETGLEISIQRLTGVYKNHARGVLALVFLAHSIGGRLTTNSEASSFKWLWPTEIRRHVHQIFAQRLLDALKHQNSPAIRDHDGQTFWTQKTPLGDVAMSKE</sequence>
<dbReference type="Proteomes" id="UP000239485">
    <property type="component" value="Unassembled WGS sequence"/>
</dbReference>